<reference evidence="2" key="1">
    <citation type="submission" date="2018-05" db="EMBL/GenBank/DDBJ databases">
        <authorList>
            <person name="Lanie J.A."/>
            <person name="Ng W.-L."/>
            <person name="Kazmierczak K.M."/>
            <person name="Andrzejewski T.M."/>
            <person name="Davidsen T.M."/>
            <person name="Wayne K.J."/>
            <person name="Tettelin H."/>
            <person name="Glass J.I."/>
            <person name="Rusch D."/>
            <person name="Podicherti R."/>
            <person name="Tsui H.-C.T."/>
            <person name="Winkler M.E."/>
        </authorList>
    </citation>
    <scope>NUCLEOTIDE SEQUENCE</scope>
</reference>
<dbReference type="PANTHER" id="PTHR47245">
    <property type="entry name" value="PEPTIDYLPROLYL ISOMERASE"/>
    <property type="match status" value="1"/>
</dbReference>
<accession>A0A382G7X9</accession>
<dbReference type="PANTHER" id="PTHR47245:SF2">
    <property type="entry name" value="PEPTIDYL-PROLYL CIS-TRANS ISOMERASE HP_0175-RELATED"/>
    <property type="match status" value="1"/>
</dbReference>
<dbReference type="AlphaFoldDB" id="A0A382G7X9"/>
<evidence type="ECO:0000313" key="2">
    <source>
        <dbReference type="EMBL" id="SVB70291.1"/>
    </source>
</evidence>
<dbReference type="Gene3D" id="3.10.50.40">
    <property type="match status" value="1"/>
</dbReference>
<name>A0A382G7X9_9ZZZZ</name>
<organism evidence="2">
    <name type="scientific">marine metagenome</name>
    <dbReference type="NCBI Taxonomy" id="408172"/>
    <lineage>
        <taxon>unclassified sequences</taxon>
        <taxon>metagenomes</taxon>
        <taxon>ecological metagenomes</taxon>
    </lineage>
</organism>
<gene>
    <name evidence="2" type="ORF">METZ01_LOCUS223145</name>
</gene>
<sequence>MFIIKVMPLIVLGFLEIFCAKPIDHVILATVGSTQVTSYNFIDSYSNRLINTQLQDSKHERDRHLNELIRTKLFAEAARNEKTALDSSEKSMIQLEKEKALREALYNQIIGSQSSRISDSLARLHFKWQHTEIHIKHLFHKNKAILDSIKNRLIYNPELFDTFAVNLFKNNKLKNSGGDLGWISYNTLDPALEQVAFKIPIGEISNPVCSSYGWHIILKVNEKRQMIISEDDYQIQKASITQLVSDKQKRILADEYVNNLMTSGISINDSLVIKTLSDIHWVITQKSGKLSEILSIADGEIIKNIILALKLN</sequence>
<feature type="non-terminal residue" evidence="2">
    <location>
        <position position="312"/>
    </location>
</feature>
<proteinExistence type="predicted"/>
<dbReference type="Pfam" id="PF00639">
    <property type="entry name" value="Rotamase"/>
    <property type="match status" value="1"/>
</dbReference>
<dbReference type="InterPro" id="IPR050245">
    <property type="entry name" value="PrsA_foldase"/>
</dbReference>
<feature type="domain" description="PpiC" evidence="1">
    <location>
        <begin position="130"/>
        <end position="221"/>
    </location>
</feature>
<dbReference type="InterPro" id="IPR000297">
    <property type="entry name" value="PPIase_PpiC"/>
</dbReference>
<protein>
    <recommendedName>
        <fullName evidence="1">PpiC domain-containing protein</fullName>
    </recommendedName>
</protein>
<dbReference type="PROSITE" id="PS50198">
    <property type="entry name" value="PPIC_PPIASE_2"/>
    <property type="match status" value="1"/>
</dbReference>
<evidence type="ECO:0000259" key="1">
    <source>
        <dbReference type="PROSITE" id="PS50198"/>
    </source>
</evidence>
<dbReference type="GO" id="GO:0003755">
    <property type="term" value="F:peptidyl-prolyl cis-trans isomerase activity"/>
    <property type="evidence" value="ECO:0007669"/>
    <property type="project" value="InterPro"/>
</dbReference>
<dbReference type="SUPFAM" id="SSF54534">
    <property type="entry name" value="FKBP-like"/>
    <property type="match status" value="1"/>
</dbReference>
<dbReference type="InterPro" id="IPR046357">
    <property type="entry name" value="PPIase_dom_sf"/>
</dbReference>
<dbReference type="EMBL" id="UINC01053590">
    <property type="protein sequence ID" value="SVB70291.1"/>
    <property type="molecule type" value="Genomic_DNA"/>
</dbReference>